<dbReference type="PANTHER" id="PTHR11626:SF2">
    <property type="entry name" value="SQUALENE SYNTHASE"/>
    <property type="match status" value="1"/>
</dbReference>
<comment type="caution">
    <text evidence="5">The sequence shown here is derived from an EMBL/GenBank/DDBJ whole genome shotgun (WGS) entry which is preliminary data.</text>
</comment>
<dbReference type="SUPFAM" id="SSF48576">
    <property type="entry name" value="Terpenoid synthases"/>
    <property type="match status" value="1"/>
</dbReference>
<protein>
    <recommendedName>
        <fullName evidence="3">squalene synthase</fullName>
        <ecNumber evidence="3">2.5.1.21</ecNumber>
    </recommendedName>
</protein>
<evidence type="ECO:0000256" key="1">
    <source>
        <dbReference type="ARBA" id="ARBA00001946"/>
    </source>
</evidence>
<dbReference type="InterPro" id="IPR019845">
    <property type="entry name" value="Squalene/phytoene_synthase_CS"/>
</dbReference>
<evidence type="ECO:0000256" key="2">
    <source>
        <dbReference type="ARBA" id="ARBA00006251"/>
    </source>
</evidence>
<dbReference type="InterPro" id="IPR008949">
    <property type="entry name" value="Isoprenoid_synthase_dom_sf"/>
</dbReference>
<dbReference type="PANTHER" id="PTHR11626">
    <property type="entry name" value="FARNESYL-DIPHOSPHATE FARNESYLTRANSFERASE"/>
    <property type="match status" value="1"/>
</dbReference>
<accession>A0A9N8W1H2</accession>
<proteinExistence type="inferred from homology"/>
<dbReference type="OrthoDB" id="431150at2759"/>
<organism evidence="5 6">
    <name type="scientific">Paraglomus occultum</name>
    <dbReference type="NCBI Taxonomy" id="144539"/>
    <lineage>
        <taxon>Eukaryota</taxon>
        <taxon>Fungi</taxon>
        <taxon>Fungi incertae sedis</taxon>
        <taxon>Mucoromycota</taxon>
        <taxon>Glomeromycotina</taxon>
        <taxon>Glomeromycetes</taxon>
        <taxon>Paraglomerales</taxon>
        <taxon>Paraglomeraceae</taxon>
        <taxon>Paraglomus</taxon>
    </lineage>
</organism>
<dbReference type="Gene3D" id="1.10.600.10">
    <property type="entry name" value="Farnesyl Diphosphate Synthase"/>
    <property type="match status" value="1"/>
</dbReference>
<evidence type="ECO:0000256" key="4">
    <source>
        <dbReference type="ARBA" id="ARBA00022679"/>
    </source>
</evidence>
<dbReference type="InterPro" id="IPR006449">
    <property type="entry name" value="Squal_synth-like"/>
</dbReference>
<dbReference type="SFLD" id="SFLDS00005">
    <property type="entry name" value="Isoprenoid_Synthase_Type_I"/>
    <property type="match status" value="1"/>
</dbReference>
<dbReference type="InterPro" id="IPR044844">
    <property type="entry name" value="Trans_IPPS_euk-type"/>
</dbReference>
<dbReference type="CDD" id="cd00683">
    <property type="entry name" value="Trans_IPPS_HH"/>
    <property type="match status" value="1"/>
</dbReference>
<keyword evidence="4" id="KW-0808">Transferase</keyword>
<dbReference type="Pfam" id="PF00494">
    <property type="entry name" value="SQS_PSY"/>
    <property type="match status" value="1"/>
</dbReference>
<dbReference type="Proteomes" id="UP000789572">
    <property type="component" value="Unassembled WGS sequence"/>
</dbReference>
<dbReference type="GO" id="GO:0005789">
    <property type="term" value="C:endoplasmic reticulum membrane"/>
    <property type="evidence" value="ECO:0007669"/>
    <property type="project" value="TreeGrafter"/>
</dbReference>
<dbReference type="GO" id="GO:0008610">
    <property type="term" value="P:lipid biosynthetic process"/>
    <property type="evidence" value="ECO:0007669"/>
    <property type="project" value="InterPro"/>
</dbReference>
<reference evidence="5" key="1">
    <citation type="submission" date="2021-06" db="EMBL/GenBank/DDBJ databases">
        <authorList>
            <person name="Kallberg Y."/>
            <person name="Tangrot J."/>
            <person name="Rosling A."/>
        </authorList>
    </citation>
    <scope>NUCLEOTIDE SEQUENCE</scope>
    <source>
        <strain evidence="5">IA702</strain>
    </source>
</reference>
<dbReference type="AlphaFoldDB" id="A0A9N8W1H2"/>
<keyword evidence="6" id="KW-1185">Reference proteome</keyword>
<dbReference type="EMBL" id="CAJVPJ010000059">
    <property type="protein sequence ID" value="CAG8468740.1"/>
    <property type="molecule type" value="Genomic_DNA"/>
</dbReference>
<dbReference type="GO" id="GO:0045338">
    <property type="term" value="P:farnesyl diphosphate metabolic process"/>
    <property type="evidence" value="ECO:0007669"/>
    <property type="project" value="InterPro"/>
</dbReference>
<dbReference type="InterPro" id="IPR002060">
    <property type="entry name" value="Squ/phyt_synthse"/>
</dbReference>
<sequence>MASAIVDSLLHPSELLAIVQFLISGGASRRKIIKCDRSTQTRCYEFLNMTSRSFAAVIQNLDVELRDVICLFYLILRGVDTIEDDMTIPIEKKDPLLRDFYKILRVEGWRFEENGDQERDRQLMLEFYVVIDEFLRLKEKYQNILTNMCKRVANGMADCATHAAHNADGLITLEDFDKYCHYVAGLPGIGLTQLFIASGLETELTEKDEALANSMGLFLQKVNITRDYLEDVSHGRWYWPKAIWSQYTSDLSALPNPGNEMAALNCLSAILLNALQHVTQNLTYMSRLHNQSVFEFCAIPQVMAIATLTLMFRNIDVYRKVVKIRKGQALSVSILKLRDNAYRLD</sequence>
<name>A0A9N8W1H2_9GLOM</name>
<dbReference type="PROSITE" id="PS01045">
    <property type="entry name" value="SQUALEN_PHYTOEN_SYN_2"/>
    <property type="match status" value="1"/>
</dbReference>
<evidence type="ECO:0000313" key="5">
    <source>
        <dbReference type="EMBL" id="CAG8468740.1"/>
    </source>
</evidence>
<dbReference type="InterPro" id="IPR033904">
    <property type="entry name" value="Trans_IPPS_HH"/>
</dbReference>
<dbReference type="GO" id="GO:0051996">
    <property type="term" value="F:squalene synthase [NAD(P)H] activity"/>
    <property type="evidence" value="ECO:0007669"/>
    <property type="project" value="UniProtKB-EC"/>
</dbReference>
<comment type="cofactor">
    <cofactor evidence="1">
        <name>Mg(2+)</name>
        <dbReference type="ChEBI" id="CHEBI:18420"/>
    </cofactor>
</comment>
<evidence type="ECO:0000256" key="3">
    <source>
        <dbReference type="ARBA" id="ARBA00012373"/>
    </source>
</evidence>
<dbReference type="SFLD" id="SFLDG01018">
    <property type="entry name" value="Squalene/Phytoene_Synthase_Lik"/>
    <property type="match status" value="1"/>
</dbReference>
<gene>
    <name evidence="5" type="ORF">POCULU_LOCUS932</name>
</gene>
<dbReference type="EC" id="2.5.1.21" evidence="3"/>
<comment type="similarity">
    <text evidence="2">Belongs to the phytoene/squalene synthase family.</text>
</comment>
<evidence type="ECO:0000313" key="6">
    <source>
        <dbReference type="Proteomes" id="UP000789572"/>
    </source>
</evidence>
<dbReference type="NCBIfam" id="TIGR01559">
    <property type="entry name" value="squal_synth"/>
    <property type="match status" value="1"/>
</dbReference>
<dbReference type="FunFam" id="1.10.600.10:FF:000023">
    <property type="entry name" value="Squalene synthase"/>
    <property type="match status" value="1"/>
</dbReference>